<dbReference type="RefSeq" id="WP_203844721.1">
    <property type="nucleotide sequence ID" value="NZ_BAAAVW010000002.1"/>
</dbReference>
<keyword evidence="2" id="KW-0812">Transmembrane</keyword>
<accession>A0A919U8J6</accession>
<sequence length="393" mass="42834">MRESRVEEEFARFAEDAAGTFRPLPVEALPRRSRRGRLRLWLVGAVVAVLAISGGTALQVAARHDARPTPVPTPTPTVPQQKDQSLVERPVVLAGASGPHHVRFADQRHGWVFYRNCDSRGCDPRLGRTTDGGRTWQPRPLPDMRDPDGSTPAWGIVAYDSERITLYSFSKLYWSTVDAGNTWTREDVAAYAARHEPSLSPVTTDRFVLSGDRLKVDGVGDAGIAPVRAGTRVREVVRTPTGSLWALLERDQVSGRALLVYSADGTNWQDVREEASHTYLWPSADRSDVWYTGFKDGHLALLSDGKVIDQASPPPLEVPQRIVPLGGGRLLVATPREQLLVWTAGAAEPLAVLLAGQPAIGRLADGAVMLYDPRSMDGPVSVGTVGGGWVRYT</sequence>
<evidence type="ECO:0000256" key="2">
    <source>
        <dbReference type="SAM" id="Phobius"/>
    </source>
</evidence>
<comment type="caution">
    <text evidence="3">The sequence shown here is derived from an EMBL/GenBank/DDBJ whole genome shotgun (WGS) entry which is preliminary data.</text>
</comment>
<protein>
    <submittedName>
        <fullName evidence="3">Uncharacterized protein</fullName>
    </submittedName>
</protein>
<evidence type="ECO:0000313" key="4">
    <source>
        <dbReference type="Proteomes" id="UP000660611"/>
    </source>
</evidence>
<organism evidence="3 4">
    <name type="scientific">Dactylosporangium siamense</name>
    <dbReference type="NCBI Taxonomy" id="685454"/>
    <lineage>
        <taxon>Bacteria</taxon>
        <taxon>Bacillati</taxon>
        <taxon>Actinomycetota</taxon>
        <taxon>Actinomycetes</taxon>
        <taxon>Micromonosporales</taxon>
        <taxon>Micromonosporaceae</taxon>
        <taxon>Dactylosporangium</taxon>
    </lineage>
</organism>
<dbReference type="Gene3D" id="2.130.10.10">
    <property type="entry name" value="YVTN repeat-like/Quinoprotein amine dehydrogenase"/>
    <property type="match status" value="1"/>
</dbReference>
<dbReference type="InterPro" id="IPR015943">
    <property type="entry name" value="WD40/YVTN_repeat-like_dom_sf"/>
</dbReference>
<keyword evidence="2" id="KW-1133">Transmembrane helix</keyword>
<dbReference type="InterPro" id="IPR036278">
    <property type="entry name" value="Sialidase_sf"/>
</dbReference>
<feature type="region of interest" description="Disordered" evidence="1">
    <location>
        <begin position="128"/>
        <end position="149"/>
    </location>
</feature>
<proteinExistence type="predicted"/>
<name>A0A919U8J6_9ACTN</name>
<dbReference type="AlphaFoldDB" id="A0A919U8J6"/>
<dbReference type="SUPFAM" id="SSF50939">
    <property type="entry name" value="Sialidases"/>
    <property type="match status" value="1"/>
</dbReference>
<feature type="region of interest" description="Disordered" evidence="1">
    <location>
        <begin position="65"/>
        <end position="84"/>
    </location>
</feature>
<evidence type="ECO:0000313" key="3">
    <source>
        <dbReference type="EMBL" id="GIG42850.1"/>
    </source>
</evidence>
<feature type="transmembrane region" description="Helical" evidence="2">
    <location>
        <begin position="40"/>
        <end position="62"/>
    </location>
</feature>
<dbReference type="Proteomes" id="UP000660611">
    <property type="component" value="Unassembled WGS sequence"/>
</dbReference>
<keyword evidence="2" id="KW-0472">Membrane</keyword>
<reference evidence="3" key="1">
    <citation type="submission" date="2021-01" db="EMBL/GenBank/DDBJ databases">
        <title>Whole genome shotgun sequence of Dactylosporangium siamense NBRC 106093.</title>
        <authorList>
            <person name="Komaki H."/>
            <person name="Tamura T."/>
        </authorList>
    </citation>
    <scope>NUCLEOTIDE SEQUENCE</scope>
    <source>
        <strain evidence="3">NBRC 106093</strain>
    </source>
</reference>
<gene>
    <name evidence="3" type="ORF">Dsi01nite_008910</name>
</gene>
<evidence type="ECO:0000256" key="1">
    <source>
        <dbReference type="SAM" id="MobiDB-lite"/>
    </source>
</evidence>
<dbReference type="EMBL" id="BONQ01000017">
    <property type="protein sequence ID" value="GIG42850.1"/>
    <property type="molecule type" value="Genomic_DNA"/>
</dbReference>
<keyword evidence="4" id="KW-1185">Reference proteome</keyword>